<evidence type="ECO:0000313" key="2">
    <source>
        <dbReference type="EMBL" id="RVZ37829.1"/>
    </source>
</evidence>
<dbReference type="Proteomes" id="UP000289022">
    <property type="component" value="Unassembled WGS sequence"/>
</dbReference>
<dbReference type="InterPro" id="IPR002156">
    <property type="entry name" value="RNaseH_domain"/>
</dbReference>
<accession>A0A438XLA3</accession>
<dbReference type="SUPFAM" id="SSF53098">
    <property type="entry name" value="Ribonuclease H-like"/>
    <property type="match status" value="1"/>
</dbReference>
<protein>
    <submittedName>
        <fullName evidence="2">Ribonuclease HI</fullName>
    </submittedName>
</protein>
<dbReference type="AlphaFoldDB" id="A0A438XLA3"/>
<dbReference type="InterPro" id="IPR036397">
    <property type="entry name" value="RNaseH_sf"/>
</dbReference>
<dbReference type="InterPro" id="IPR012337">
    <property type="entry name" value="RNaseH-like_sf"/>
</dbReference>
<dbReference type="Gene3D" id="3.30.420.10">
    <property type="entry name" value="Ribonuclease H-like superfamily/Ribonuclease H"/>
    <property type="match status" value="1"/>
</dbReference>
<feature type="domain" description="RNase H type-1" evidence="1">
    <location>
        <begin position="1"/>
        <end position="46"/>
    </location>
</feature>
<reference evidence="2 3" key="1">
    <citation type="submission" date="2018-11" db="EMBL/GenBank/DDBJ databases">
        <title>Genetic determinants and prediction of antibiotic resistance phenotypes in Helicobacter pylori.</title>
        <authorList>
            <person name="Wagner K."/>
        </authorList>
    </citation>
    <scope>NUCLEOTIDE SEQUENCE [LARGE SCALE GENOMIC DNA]</scope>
    <source>
        <strain evidence="2 3">ZH70</strain>
    </source>
</reference>
<name>A0A438XLA3_HELPX</name>
<dbReference type="Pfam" id="PF00075">
    <property type="entry name" value="RNase_H"/>
    <property type="match status" value="1"/>
</dbReference>
<organism evidence="2 3">
    <name type="scientific">Helicobacter pylori</name>
    <name type="common">Campylobacter pylori</name>
    <dbReference type="NCBI Taxonomy" id="210"/>
    <lineage>
        <taxon>Bacteria</taxon>
        <taxon>Pseudomonadati</taxon>
        <taxon>Campylobacterota</taxon>
        <taxon>Epsilonproteobacteria</taxon>
        <taxon>Campylobacterales</taxon>
        <taxon>Helicobacteraceae</taxon>
        <taxon>Helicobacter</taxon>
    </lineage>
</organism>
<evidence type="ECO:0000313" key="3">
    <source>
        <dbReference type="Proteomes" id="UP000289022"/>
    </source>
</evidence>
<proteinExistence type="predicted"/>
<evidence type="ECO:0000259" key="1">
    <source>
        <dbReference type="PROSITE" id="PS50879"/>
    </source>
</evidence>
<comment type="caution">
    <text evidence="2">The sequence shown here is derived from an EMBL/GenBank/DDBJ whole genome shotgun (WGS) entry which is preliminary data.</text>
</comment>
<dbReference type="EMBL" id="RJGP01000426">
    <property type="protein sequence ID" value="RVZ37829.1"/>
    <property type="molecule type" value="Genomic_DNA"/>
</dbReference>
<gene>
    <name evidence="2" type="ORF">EC518_07630</name>
</gene>
<sequence>KVKNVDLWKEFLKVSKGHLIVAVWIKGHNGHAENERCDSLAKLEAQKRVKTTT</sequence>
<dbReference type="GO" id="GO:0004523">
    <property type="term" value="F:RNA-DNA hybrid ribonuclease activity"/>
    <property type="evidence" value="ECO:0007669"/>
    <property type="project" value="InterPro"/>
</dbReference>
<dbReference type="PROSITE" id="PS50879">
    <property type="entry name" value="RNASE_H_1"/>
    <property type="match status" value="1"/>
</dbReference>
<feature type="non-terminal residue" evidence="2">
    <location>
        <position position="1"/>
    </location>
</feature>
<dbReference type="GO" id="GO:0003676">
    <property type="term" value="F:nucleic acid binding"/>
    <property type="evidence" value="ECO:0007669"/>
    <property type="project" value="InterPro"/>
</dbReference>